<protein>
    <recommendedName>
        <fullName evidence="6">Amine oxidase</fullName>
    </recommendedName>
</protein>
<evidence type="ECO:0008006" key="6">
    <source>
        <dbReference type="Google" id="ProtNLM"/>
    </source>
</evidence>
<dbReference type="GO" id="GO:0005765">
    <property type="term" value="C:lysosomal membrane"/>
    <property type="evidence" value="ECO:0007669"/>
    <property type="project" value="TreeGrafter"/>
</dbReference>
<evidence type="ECO:0000256" key="1">
    <source>
        <dbReference type="ARBA" id="ARBA00007028"/>
    </source>
</evidence>
<dbReference type="PANTHER" id="PTHR15380">
    <property type="entry name" value="CEROID-LIPOFUSCINOSIS, NEURONAL 5"/>
    <property type="match status" value="1"/>
</dbReference>
<comment type="caution">
    <text evidence="4">The sequence shown here is derived from an EMBL/GenBank/DDBJ whole genome shotgun (WGS) entry which is preliminary data.</text>
</comment>
<comment type="similarity">
    <text evidence="1">Belongs to the CLN5 family.</text>
</comment>
<name>A0A813FKZ0_POLGL</name>
<keyword evidence="3" id="KW-0732">Signal</keyword>
<dbReference type="OMA" id="HNATEWA"/>
<accession>A0A813FKZ0</accession>
<dbReference type="PANTHER" id="PTHR15380:SF2">
    <property type="entry name" value="CEROID-LIPOFUSCINOSIS NEURONAL PROTEIN 5"/>
    <property type="match status" value="1"/>
</dbReference>
<evidence type="ECO:0000313" key="5">
    <source>
        <dbReference type="Proteomes" id="UP000654075"/>
    </source>
</evidence>
<evidence type="ECO:0000256" key="2">
    <source>
        <dbReference type="ARBA" id="ARBA00023180"/>
    </source>
</evidence>
<dbReference type="AlphaFoldDB" id="A0A813FKZ0"/>
<feature type="chain" id="PRO_5032332027" description="Amine oxidase" evidence="3">
    <location>
        <begin position="24"/>
        <end position="332"/>
    </location>
</feature>
<organism evidence="4 5">
    <name type="scientific">Polarella glacialis</name>
    <name type="common">Dinoflagellate</name>
    <dbReference type="NCBI Taxonomy" id="89957"/>
    <lineage>
        <taxon>Eukaryota</taxon>
        <taxon>Sar</taxon>
        <taxon>Alveolata</taxon>
        <taxon>Dinophyceae</taxon>
        <taxon>Suessiales</taxon>
        <taxon>Suessiaceae</taxon>
        <taxon>Polarella</taxon>
    </lineage>
</organism>
<dbReference type="InterPro" id="IPR026138">
    <property type="entry name" value="CLN5"/>
</dbReference>
<evidence type="ECO:0000313" key="4">
    <source>
        <dbReference type="EMBL" id="CAE8613139.1"/>
    </source>
</evidence>
<dbReference type="OrthoDB" id="439021at2759"/>
<dbReference type="GO" id="GO:0016798">
    <property type="term" value="F:hydrolase activity, acting on glycosyl bonds"/>
    <property type="evidence" value="ECO:0007669"/>
    <property type="project" value="TreeGrafter"/>
</dbReference>
<sequence length="332" mass="36908">MARRPVPLVLFTFLCLQLLSVQGQNAAHWCATGIKQPHFAHDEGHPPSIDIILAQSPLFANNPTFGRKLGLLNLFHTALVLTQQVPGTSVVRNWTVEFDSTTNVLGAVLPKAITNTGMVWDNDARFCVTDGVLWGEGHWSKSYKVVMRVSAAQARRVFKEFVLPLNTTAHNNKPTYQLWKVESNDKPEKTLIKDITCGDGALWILHWLATAAGAQAHADFEFRSTTITFHADRVEKVNIHNATEWAGVVQQFQDMVTLAGKGTSIPERLDEAWKAFAPVKYVYDSNSGTYFHVIGNRFPFFQVGYELIPLQGPPWSILGSRAVASEEVALLV</sequence>
<keyword evidence="2" id="KW-0325">Glycoprotein</keyword>
<dbReference type="Proteomes" id="UP000654075">
    <property type="component" value="Unassembled WGS sequence"/>
</dbReference>
<feature type="signal peptide" evidence="3">
    <location>
        <begin position="1"/>
        <end position="23"/>
    </location>
</feature>
<evidence type="ECO:0000256" key="3">
    <source>
        <dbReference type="SAM" id="SignalP"/>
    </source>
</evidence>
<reference evidence="4" key="1">
    <citation type="submission" date="2021-02" db="EMBL/GenBank/DDBJ databases">
        <authorList>
            <person name="Dougan E. K."/>
            <person name="Rhodes N."/>
            <person name="Thang M."/>
            <person name="Chan C."/>
        </authorList>
    </citation>
    <scope>NUCLEOTIDE SEQUENCE</scope>
</reference>
<gene>
    <name evidence="4" type="ORF">PGLA1383_LOCUS30919</name>
</gene>
<proteinExistence type="inferred from homology"/>
<dbReference type="EMBL" id="CAJNNV010025208">
    <property type="protein sequence ID" value="CAE8613139.1"/>
    <property type="molecule type" value="Genomic_DNA"/>
</dbReference>
<dbReference type="GO" id="GO:0007040">
    <property type="term" value="P:lysosome organization"/>
    <property type="evidence" value="ECO:0007669"/>
    <property type="project" value="TreeGrafter"/>
</dbReference>
<keyword evidence="5" id="KW-1185">Reference proteome</keyword>